<dbReference type="RefSeq" id="WP_260561586.1">
    <property type="nucleotide sequence ID" value="NZ_BAABEC010000183.1"/>
</dbReference>
<gene>
    <name evidence="1" type="ORF">N0D28_06680</name>
</gene>
<keyword evidence="2" id="KW-1185">Reference proteome</keyword>
<organism evidence="1 2">
    <name type="scientific">Deinococcus rubellus</name>
    <dbReference type="NCBI Taxonomy" id="1889240"/>
    <lineage>
        <taxon>Bacteria</taxon>
        <taxon>Thermotogati</taxon>
        <taxon>Deinococcota</taxon>
        <taxon>Deinococci</taxon>
        <taxon>Deinococcales</taxon>
        <taxon>Deinococcaceae</taxon>
        <taxon>Deinococcus</taxon>
    </lineage>
</organism>
<dbReference type="EMBL" id="CP104213">
    <property type="protein sequence ID" value="UWX65333.1"/>
    <property type="molecule type" value="Genomic_DNA"/>
</dbReference>
<sequence>MKPRTPTAHLALMLAAQAEEASAGYLKLIYEGGVFQDAVPMSGERLMRGERGYTLAPNAYGGEWSLVLGTGADLLTNKVHLTYLSSSQTLSQSGPTIGKLMARLSSGAAKSCFNLSAERLPALKSWVETSVRSGAKDDVNFERRFGPLRVQVLTSRSDAQADVDVLLWRGGPAGNAGA</sequence>
<proteinExistence type="predicted"/>
<evidence type="ECO:0000313" key="2">
    <source>
        <dbReference type="Proteomes" id="UP001060261"/>
    </source>
</evidence>
<protein>
    <submittedName>
        <fullName evidence="1">Uncharacterized protein</fullName>
    </submittedName>
</protein>
<accession>A0ABY5YNL0</accession>
<evidence type="ECO:0000313" key="1">
    <source>
        <dbReference type="EMBL" id="UWX65333.1"/>
    </source>
</evidence>
<dbReference type="Proteomes" id="UP001060261">
    <property type="component" value="Chromosome"/>
</dbReference>
<name>A0ABY5YNL0_9DEIO</name>
<reference evidence="1" key="1">
    <citation type="submission" date="2022-09" db="EMBL/GenBank/DDBJ databases">
        <title>genome sequence of Deinococcus rubellus.</title>
        <authorList>
            <person name="Srinivasan S."/>
        </authorList>
    </citation>
    <scope>NUCLEOTIDE SEQUENCE</scope>
    <source>
        <strain evidence="1">Ant6</strain>
    </source>
</reference>